<accession>A0A7W6LHP8</accession>
<dbReference type="SUPFAM" id="SSF110857">
    <property type="entry name" value="Gamma-glutamyl cyclotransferase-like"/>
    <property type="match status" value="1"/>
</dbReference>
<gene>
    <name evidence="3" type="ORF">GGQ72_003147</name>
</gene>
<protein>
    <recommendedName>
        <fullName evidence="1">glutathione-specific gamma-glutamylcyclotransferase</fullName>
        <ecNumber evidence="1">4.3.2.7</ecNumber>
    </recommendedName>
</protein>
<dbReference type="GO" id="GO:0006751">
    <property type="term" value="P:glutathione catabolic process"/>
    <property type="evidence" value="ECO:0007669"/>
    <property type="project" value="InterPro"/>
</dbReference>
<dbReference type="Proteomes" id="UP000519897">
    <property type="component" value="Unassembled WGS sequence"/>
</dbReference>
<keyword evidence="4" id="KW-1185">Reference proteome</keyword>
<dbReference type="CDD" id="cd06661">
    <property type="entry name" value="GGCT_like"/>
    <property type="match status" value="1"/>
</dbReference>
<dbReference type="GO" id="GO:0005737">
    <property type="term" value="C:cytoplasm"/>
    <property type="evidence" value="ECO:0007669"/>
    <property type="project" value="TreeGrafter"/>
</dbReference>
<dbReference type="AlphaFoldDB" id="A0A7W6LHP8"/>
<reference evidence="3 4" key="1">
    <citation type="submission" date="2020-08" db="EMBL/GenBank/DDBJ databases">
        <title>Genomic Encyclopedia of Type Strains, Phase IV (KMG-IV): sequencing the most valuable type-strain genomes for metagenomic binning, comparative biology and taxonomic classification.</title>
        <authorList>
            <person name="Goeker M."/>
        </authorList>
    </citation>
    <scope>NUCLEOTIDE SEQUENCE [LARGE SCALE GENOMIC DNA]</scope>
    <source>
        <strain evidence="3 4">DSM 29514</strain>
    </source>
</reference>
<dbReference type="EC" id="4.3.2.7" evidence="1"/>
<sequence>MDEFWVFGYGSLMWNPGFAFQERINALTFGYRRSLCVRSYVHRGTPEQPGLVLGLDRGGSCKGVAFRVAEGDWPEVLAYLRERELVTNVYLEKSLPLVLLDGRKVRATGYVIDRNHPQYAGSLEIDKAARIIAGATGKSGPNHAYVTNTVEHMRDMGIRDAWLEGVAQCVARTLEGDFLSS</sequence>
<dbReference type="InterPro" id="IPR006840">
    <property type="entry name" value="ChaC"/>
</dbReference>
<dbReference type="EMBL" id="JACIEC010000004">
    <property type="protein sequence ID" value="MBB4144590.1"/>
    <property type="molecule type" value="Genomic_DNA"/>
</dbReference>
<dbReference type="InterPro" id="IPR036568">
    <property type="entry name" value="GGCT-like_sf"/>
</dbReference>
<dbReference type="Pfam" id="PF04752">
    <property type="entry name" value="ChaC"/>
    <property type="match status" value="1"/>
</dbReference>
<evidence type="ECO:0000313" key="4">
    <source>
        <dbReference type="Proteomes" id="UP000519897"/>
    </source>
</evidence>
<comment type="caution">
    <text evidence="3">The sequence shown here is derived from an EMBL/GenBank/DDBJ whole genome shotgun (WGS) entry which is preliminary data.</text>
</comment>
<dbReference type="GO" id="GO:0061928">
    <property type="term" value="F:glutathione specific gamma-glutamylcyclotransferase activity"/>
    <property type="evidence" value="ECO:0007669"/>
    <property type="project" value="UniProtKB-EC"/>
</dbReference>
<dbReference type="PANTHER" id="PTHR12192">
    <property type="entry name" value="CATION TRANSPORT PROTEIN CHAC-RELATED"/>
    <property type="match status" value="1"/>
</dbReference>
<proteinExistence type="predicted"/>
<dbReference type="RefSeq" id="WP_165134284.1">
    <property type="nucleotide sequence ID" value="NZ_CP049250.1"/>
</dbReference>
<name>A0A7W6LHP8_9HYPH</name>
<dbReference type="InterPro" id="IPR013024">
    <property type="entry name" value="GGCT-like"/>
</dbReference>
<evidence type="ECO:0000256" key="1">
    <source>
        <dbReference type="ARBA" id="ARBA00012344"/>
    </source>
</evidence>
<evidence type="ECO:0000256" key="2">
    <source>
        <dbReference type="ARBA" id="ARBA00023239"/>
    </source>
</evidence>
<keyword evidence="2" id="KW-0456">Lyase</keyword>
<dbReference type="PANTHER" id="PTHR12192:SF2">
    <property type="entry name" value="GLUTATHIONE-SPECIFIC GAMMA-GLUTAMYLCYCLOTRANSFERASE 2"/>
    <property type="match status" value="1"/>
</dbReference>
<evidence type="ECO:0000313" key="3">
    <source>
        <dbReference type="EMBL" id="MBB4144590.1"/>
    </source>
</evidence>
<dbReference type="Gene3D" id="3.10.490.10">
    <property type="entry name" value="Gamma-glutamyl cyclotransferase-like"/>
    <property type="match status" value="1"/>
</dbReference>
<organism evidence="3 4">
    <name type="scientific">Rhizobium rhizoryzae</name>
    <dbReference type="NCBI Taxonomy" id="451876"/>
    <lineage>
        <taxon>Bacteria</taxon>
        <taxon>Pseudomonadati</taxon>
        <taxon>Pseudomonadota</taxon>
        <taxon>Alphaproteobacteria</taxon>
        <taxon>Hyphomicrobiales</taxon>
        <taxon>Rhizobiaceae</taxon>
        <taxon>Rhizobium/Agrobacterium group</taxon>
        <taxon>Rhizobium</taxon>
    </lineage>
</organism>